<protein>
    <recommendedName>
        <fullName evidence="4">Aromatic amino acid beta-eliminating lyase/threonine aldolase domain-containing protein</fullName>
    </recommendedName>
</protein>
<keyword evidence="3" id="KW-0663">Pyridoxal phosphate</keyword>
<feature type="domain" description="Aromatic amino acid beta-eliminating lyase/threonine aldolase" evidence="4">
    <location>
        <begin position="27"/>
        <end position="103"/>
    </location>
</feature>
<comment type="caution">
    <text evidence="5">The sequence shown here is derived from an EMBL/GenBank/DDBJ whole genome shotgun (WGS) entry which is preliminary data.</text>
</comment>
<gene>
    <name evidence="5" type="ORF">KCG35_09115</name>
</gene>
<reference evidence="5 6" key="1">
    <citation type="submission" date="2021-04" db="EMBL/GenBank/DDBJ databases">
        <authorList>
            <person name="Pira H."/>
            <person name="Risdian C."/>
            <person name="Wink J."/>
        </authorList>
    </citation>
    <scope>NUCLEOTIDE SEQUENCE [LARGE SCALE GENOMIC DNA]</scope>
    <source>
        <strain evidence="5 6">WH53</strain>
    </source>
</reference>
<dbReference type="InterPro" id="IPR001597">
    <property type="entry name" value="ArAA_b-elim_lyase/Thr_aldolase"/>
</dbReference>
<keyword evidence="6" id="KW-1185">Reference proteome</keyword>
<dbReference type="EMBL" id="JAGSOY010000016">
    <property type="protein sequence ID" value="MBU2711220.1"/>
    <property type="molecule type" value="Genomic_DNA"/>
</dbReference>
<evidence type="ECO:0000256" key="1">
    <source>
        <dbReference type="ARBA" id="ARBA00001933"/>
    </source>
</evidence>
<accession>A0ABS5ZB60</accession>
<dbReference type="SUPFAM" id="SSF53383">
    <property type="entry name" value="PLP-dependent transferases"/>
    <property type="match status" value="1"/>
</dbReference>
<dbReference type="InterPro" id="IPR015421">
    <property type="entry name" value="PyrdxlP-dep_Trfase_major"/>
</dbReference>
<comment type="cofactor">
    <cofactor evidence="1">
        <name>pyridoxal 5'-phosphate</name>
        <dbReference type="ChEBI" id="CHEBI:597326"/>
    </cofactor>
</comment>
<proteinExistence type="predicted"/>
<dbReference type="RefSeq" id="WP_215819383.1">
    <property type="nucleotide sequence ID" value="NZ_JAGSOY010000016.1"/>
</dbReference>
<sequence length="103" mass="11837">MPDRLKNKCHTFFYGHHAVSAAEDYLAMSEWCKQHNIQHDIYGEGDLIEKFESKVADLLGFEKGLFIITGTLNQTTLLQLACNQRKLDTVAMHHSSHILKHEQ</sequence>
<organism evidence="5 6">
    <name type="scientific">Zooshikella harenae</name>
    <dbReference type="NCBI Taxonomy" id="2827238"/>
    <lineage>
        <taxon>Bacteria</taxon>
        <taxon>Pseudomonadati</taxon>
        <taxon>Pseudomonadota</taxon>
        <taxon>Gammaproteobacteria</taxon>
        <taxon>Oceanospirillales</taxon>
        <taxon>Zooshikellaceae</taxon>
        <taxon>Zooshikella</taxon>
    </lineage>
</organism>
<comment type="subunit">
    <text evidence="2">Homotetramer.</text>
</comment>
<evidence type="ECO:0000313" key="5">
    <source>
        <dbReference type="EMBL" id="MBU2711220.1"/>
    </source>
</evidence>
<evidence type="ECO:0000256" key="3">
    <source>
        <dbReference type="ARBA" id="ARBA00022898"/>
    </source>
</evidence>
<dbReference type="Gene3D" id="3.40.640.10">
    <property type="entry name" value="Type I PLP-dependent aspartate aminotransferase-like (Major domain)"/>
    <property type="match status" value="1"/>
</dbReference>
<evidence type="ECO:0000259" key="4">
    <source>
        <dbReference type="Pfam" id="PF01212"/>
    </source>
</evidence>
<dbReference type="InterPro" id="IPR015424">
    <property type="entry name" value="PyrdxlP-dep_Trfase"/>
</dbReference>
<dbReference type="Proteomes" id="UP000690515">
    <property type="component" value="Unassembled WGS sequence"/>
</dbReference>
<dbReference type="Pfam" id="PF01212">
    <property type="entry name" value="Beta_elim_lyase"/>
    <property type="match status" value="1"/>
</dbReference>
<evidence type="ECO:0000313" key="6">
    <source>
        <dbReference type="Proteomes" id="UP000690515"/>
    </source>
</evidence>
<name>A0ABS5ZB60_9GAMM</name>
<evidence type="ECO:0000256" key="2">
    <source>
        <dbReference type="ARBA" id="ARBA00011881"/>
    </source>
</evidence>